<dbReference type="AlphaFoldDB" id="A0A6N9U0J6"/>
<reference evidence="1 2" key="1">
    <citation type="submission" date="2020-01" db="EMBL/GenBank/DDBJ databases">
        <title>Insect and environment-associated Actinomycetes.</title>
        <authorList>
            <person name="Currrie C."/>
            <person name="Chevrette M."/>
            <person name="Carlson C."/>
            <person name="Stubbendieck R."/>
            <person name="Wendt-Pienkowski E."/>
        </authorList>
    </citation>
    <scope>NUCLEOTIDE SEQUENCE [LARGE SCALE GENOMIC DNA]</scope>
    <source>
        <strain evidence="1 2">SID11342</strain>
    </source>
</reference>
<dbReference type="RefSeq" id="WP_103493384.1">
    <property type="nucleotide sequence ID" value="NZ_JAAGLQ010000163.1"/>
</dbReference>
<dbReference type="EMBL" id="JAAGLQ010000163">
    <property type="protein sequence ID" value="NEA15406.1"/>
    <property type="molecule type" value="Genomic_DNA"/>
</dbReference>
<name>A0A6N9U0J6_STRHA</name>
<dbReference type="Proteomes" id="UP000471293">
    <property type="component" value="Unassembled WGS sequence"/>
</dbReference>
<organism evidence="1 2">
    <name type="scientific">Streptomyces halstedii</name>
    <dbReference type="NCBI Taxonomy" id="1944"/>
    <lineage>
        <taxon>Bacteria</taxon>
        <taxon>Bacillati</taxon>
        <taxon>Actinomycetota</taxon>
        <taxon>Actinomycetes</taxon>
        <taxon>Kitasatosporales</taxon>
        <taxon>Streptomycetaceae</taxon>
        <taxon>Streptomyces</taxon>
    </lineage>
</organism>
<evidence type="ECO:0000313" key="2">
    <source>
        <dbReference type="Proteomes" id="UP000471293"/>
    </source>
</evidence>
<proteinExistence type="predicted"/>
<protein>
    <submittedName>
        <fullName evidence="1">Nitrile hydratase subunit beta</fullName>
    </submittedName>
</protein>
<sequence length="103" mass="11759">MTEEFDYFRDRNTGKLFDLLLQLTTDLHVTTQRLHALEALLVRHGVLTGGELDAMRPTEDEQRVLDGRREAALAGLMRIITESGPAERPLRDQWESTLRQKAG</sequence>
<comment type="caution">
    <text evidence="1">The sequence shown here is derived from an EMBL/GenBank/DDBJ whole genome shotgun (WGS) entry which is preliminary data.</text>
</comment>
<gene>
    <name evidence="1" type="ORF">G3I29_07650</name>
</gene>
<evidence type="ECO:0000313" key="1">
    <source>
        <dbReference type="EMBL" id="NEA15406.1"/>
    </source>
</evidence>
<accession>A0A6N9U0J6</accession>